<dbReference type="PANTHER" id="PTHR11777">
    <property type="entry name" value="ALANYL-TRNA SYNTHETASE"/>
    <property type="match status" value="1"/>
</dbReference>
<dbReference type="SMART" id="SM00863">
    <property type="entry name" value="tRNA_SAD"/>
    <property type="match status" value="1"/>
</dbReference>
<evidence type="ECO:0000256" key="6">
    <source>
        <dbReference type="ARBA" id="ARBA00022833"/>
    </source>
</evidence>
<reference evidence="16 17" key="1">
    <citation type="submission" date="2018-06" db="EMBL/GenBank/DDBJ databases">
        <title>NTM in soil in Japan.</title>
        <authorList>
            <person name="Ohya K."/>
        </authorList>
    </citation>
    <scope>NUCLEOTIDE SEQUENCE [LARGE SCALE GENOMIC DNA]</scope>
    <source>
        <strain evidence="16 17">GF76</strain>
    </source>
</reference>
<evidence type="ECO:0000256" key="3">
    <source>
        <dbReference type="ARBA" id="ARBA00022598"/>
    </source>
</evidence>
<accession>A0A329KM29</accession>
<evidence type="ECO:0000256" key="11">
    <source>
        <dbReference type="ARBA" id="ARBA00024779"/>
    </source>
</evidence>
<dbReference type="FunFam" id="3.30.930.10:FF:000004">
    <property type="entry name" value="Alanine--tRNA ligase"/>
    <property type="match status" value="1"/>
</dbReference>
<dbReference type="GO" id="GO:0000049">
    <property type="term" value="F:tRNA binding"/>
    <property type="evidence" value="ECO:0007669"/>
    <property type="project" value="UniProtKB-KW"/>
</dbReference>
<dbReference type="InterPro" id="IPR012947">
    <property type="entry name" value="tRNA_SAD"/>
</dbReference>
<dbReference type="SUPFAM" id="SSF55186">
    <property type="entry name" value="ThrRS/AlaRS common domain"/>
    <property type="match status" value="1"/>
</dbReference>
<feature type="domain" description="Alanyl-transfer RNA synthetases family profile" evidence="15">
    <location>
        <begin position="1"/>
        <end position="730"/>
    </location>
</feature>
<dbReference type="GO" id="GO:0005524">
    <property type="term" value="F:ATP binding"/>
    <property type="evidence" value="ECO:0007669"/>
    <property type="project" value="UniProtKB-UniRule"/>
</dbReference>
<keyword evidence="4 13" id="KW-0479">Metal-binding</keyword>
<evidence type="ECO:0000256" key="1">
    <source>
        <dbReference type="ARBA" id="ARBA00008226"/>
    </source>
</evidence>
<evidence type="ECO:0000256" key="13">
    <source>
        <dbReference type="HAMAP-Rule" id="MF_00036"/>
    </source>
</evidence>
<dbReference type="Gene3D" id="2.40.30.130">
    <property type="match status" value="1"/>
</dbReference>
<dbReference type="HAMAP" id="MF_00036_B">
    <property type="entry name" value="Ala_tRNA_synth_B"/>
    <property type="match status" value="1"/>
</dbReference>
<dbReference type="InterPro" id="IPR050058">
    <property type="entry name" value="Ala-tRNA_ligase"/>
</dbReference>
<dbReference type="PANTHER" id="PTHR11777:SF9">
    <property type="entry name" value="ALANINE--TRNA LIGASE, CYTOPLASMIC"/>
    <property type="match status" value="1"/>
</dbReference>
<keyword evidence="13" id="KW-0963">Cytoplasm</keyword>
<evidence type="ECO:0000256" key="10">
    <source>
        <dbReference type="ARBA" id="ARBA00023146"/>
    </source>
</evidence>
<dbReference type="Gene3D" id="3.30.930.10">
    <property type="entry name" value="Bira Bifunctional Protein, Domain 2"/>
    <property type="match status" value="1"/>
</dbReference>
<keyword evidence="10 13" id="KW-0030">Aminoacyl-tRNA synthetase</keyword>
<keyword evidence="6 13" id="KW-0862">Zinc</keyword>
<evidence type="ECO:0000256" key="9">
    <source>
        <dbReference type="ARBA" id="ARBA00022917"/>
    </source>
</evidence>
<dbReference type="InterPro" id="IPR023033">
    <property type="entry name" value="Ala_tRNA_ligase_euk/bac"/>
</dbReference>
<dbReference type="EC" id="6.1.1.7" evidence="13"/>
<comment type="cofactor">
    <cofactor evidence="13">
        <name>Zn(2+)</name>
        <dbReference type="ChEBI" id="CHEBI:29105"/>
    </cofactor>
    <text evidence="13">Binds 1 zinc ion per subunit.</text>
</comment>
<dbReference type="RefSeq" id="WP_112708322.1">
    <property type="nucleotide sequence ID" value="NZ_QMEU01000022.1"/>
</dbReference>
<evidence type="ECO:0000259" key="15">
    <source>
        <dbReference type="PROSITE" id="PS50860"/>
    </source>
</evidence>
<keyword evidence="14" id="KW-0175">Coiled coil</keyword>
<keyword evidence="9 13" id="KW-0648">Protein biosynthesis</keyword>
<dbReference type="NCBIfam" id="TIGR00344">
    <property type="entry name" value="alaS"/>
    <property type="match status" value="1"/>
</dbReference>
<evidence type="ECO:0000256" key="8">
    <source>
        <dbReference type="ARBA" id="ARBA00022884"/>
    </source>
</evidence>
<feature type="binding site" evidence="13">
    <location>
        <position position="687"/>
    </location>
    <ligand>
        <name>Zn(2+)</name>
        <dbReference type="ChEBI" id="CHEBI:29105"/>
    </ligand>
</feature>
<organism evidence="16 17">
    <name type="scientific">Mycobacterium colombiense</name>
    <dbReference type="NCBI Taxonomy" id="339268"/>
    <lineage>
        <taxon>Bacteria</taxon>
        <taxon>Bacillati</taxon>
        <taxon>Actinomycetota</taxon>
        <taxon>Actinomycetes</taxon>
        <taxon>Mycobacteriales</taxon>
        <taxon>Mycobacteriaceae</taxon>
        <taxon>Mycobacterium</taxon>
        <taxon>Mycobacterium avium complex (MAC)</taxon>
    </lineage>
</organism>
<dbReference type="SUPFAM" id="SSF55681">
    <property type="entry name" value="Class II aaRS and biotin synthetases"/>
    <property type="match status" value="1"/>
</dbReference>
<dbReference type="GO" id="GO:0002161">
    <property type="term" value="F:aminoacyl-tRNA deacylase activity"/>
    <property type="evidence" value="ECO:0007669"/>
    <property type="project" value="TreeGrafter"/>
</dbReference>
<evidence type="ECO:0000256" key="12">
    <source>
        <dbReference type="ARBA" id="ARBA00048300"/>
    </source>
</evidence>
<comment type="domain">
    <text evidence="13">Consists of three domains; the N-terminal catalytic domain, the editing domain and the C-terminal C-Ala domain. The editing domain removes incorrectly charged amino acids, while the C-Ala domain, along with tRNA(Ala), serves as a bridge to cooperatively bring together the editing and aminoacylation centers thus stimulating deacylation of misacylated tRNAs.</text>
</comment>
<dbReference type="InterPro" id="IPR002318">
    <property type="entry name" value="Ala-tRNA-lgiase_IIc"/>
</dbReference>
<dbReference type="CDD" id="cd00673">
    <property type="entry name" value="AlaRS_core"/>
    <property type="match status" value="1"/>
</dbReference>
<dbReference type="EMBL" id="QMEU01000022">
    <property type="protein sequence ID" value="RAU96299.1"/>
    <property type="molecule type" value="Genomic_DNA"/>
</dbReference>
<evidence type="ECO:0000256" key="5">
    <source>
        <dbReference type="ARBA" id="ARBA00022741"/>
    </source>
</evidence>
<dbReference type="Gene3D" id="3.30.54.20">
    <property type="match status" value="1"/>
</dbReference>
<keyword evidence="5 13" id="KW-0547">Nucleotide-binding</keyword>
<dbReference type="InterPro" id="IPR018165">
    <property type="entry name" value="Ala-tRNA-synth_IIc_core"/>
</dbReference>
<dbReference type="AlphaFoldDB" id="A0A329KM29"/>
<dbReference type="InterPro" id="IPR018163">
    <property type="entry name" value="Thr/Ala-tRNA-synth_IIc_edit"/>
</dbReference>
<protein>
    <recommendedName>
        <fullName evidence="13">Alanine--tRNA ligase</fullName>
        <ecNumber evidence="13">6.1.1.7</ecNumber>
    </recommendedName>
    <alternativeName>
        <fullName evidence="13">Alanyl-tRNA synthetase</fullName>
        <shortName evidence="13">AlaRS</shortName>
    </alternativeName>
</protein>
<dbReference type="Proteomes" id="UP000250347">
    <property type="component" value="Unassembled WGS sequence"/>
</dbReference>
<dbReference type="Gene3D" id="3.10.310.40">
    <property type="match status" value="1"/>
</dbReference>
<evidence type="ECO:0000256" key="4">
    <source>
        <dbReference type="ARBA" id="ARBA00022723"/>
    </source>
</evidence>
<dbReference type="FunFam" id="3.30.54.20:FF:000001">
    <property type="entry name" value="Alanine--tRNA ligase"/>
    <property type="match status" value="1"/>
</dbReference>
<comment type="caution">
    <text evidence="16">The sequence shown here is derived from an EMBL/GenBank/DDBJ whole genome shotgun (WGS) entry which is preliminary data.</text>
</comment>
<dbReference type="FunFam" id="3.30.980.10:FF:000004">
    <property type="entry name" value="Alanine--tRNA ligase, cytoplasmic"/>
    <property type="match status" value="1"/>
</dbReference>
<comment type="function">
    <text evidence="11 13">Catalyzes the attachment of alanine to tRNA(Ala) in a two-step reaction: alanine is first activated by ATP to form Ala-AMP and then transferred to the acceptor end of tRNA(Ala). Also edits incorrectly charged Ser-tRNA(Ala) and Gly-tRNA(Ala) via its editing domain.</text>
</comment>
<keyword evidence="7 13" id="KW-0067">ATP-binding</keyword>
<evidence type="ECO:0000256" key="7">
    <source>
        <dbReference type="ARBA" id="ARBA00022840"/>
    </source>
</evidence>
<proteinExistence type="inferred from homology"/>
<keyword evidence="3 13" id="KW-0436">Ligase</keyword>
<name>A0A329KM29_9MYCO</name>
<dbReference type="Pfam" id="PF07973">
    <property type="entry name" value="tRNA_SAD"/>
    <property type="match status" value="1"/>
</dbReference>
<dbReference type="PRINTS" id="PR00980">
    <property type="entry name" value="TRNASYNTHALA"/>
</dbReference>
<dbReference type="InterPro" id="IPR045864">
    <property type="entry name" value="aa-tRNA-synth_II/BPL/LPL"/>
</dbReference>
<comment type="catalytic activity">
    <reaction evidence="12 13">
        <text>tRNA(Ala) + L-alanine + ATP = L-alanyl-tRNA(Ala) + AMP + diphosphate</text>
        <dbReference type="Rhea" id="RHEA:12540"/>
        <dbReference type="Rhea" id="RHEA-COMP:9657"/>
        <dbReference type="Rhea" id="RHEA-COMP:9923"/>
        <dbReference type="ChEBI" id="CHEBI:30616"/>
        <dbReference type="ChEBI" id="CHEBI:33019"/>
        <dbReference type="ChEBI" id="CHEBI:57972"/>
        <dbReference type="ChEBI" id="CHEBI:78442"/>
        <dbReference type="ChEBI" id="CHEBI:78497"/>
        <dbReference type="ChEBI" id="CHEBI:456215"/>
        <dbReference type="EC" id="6.1.1.7"/>
    </reaction>
</comment>
<feature type="binding site" evidence="13">
    <location>
        <position position="691"/>
    </location>
    <ligand>
        <name>Zn(2+)</name>
        <dbReference type="ChEBI" id="CHEBI:29105"/>
    </ligand>
</feature>
<evidence type="ECO:0000313" key="16">
    <source>
        <dbReference type="EMBL" id="RAU96299.1"/>
    </source>
</evidence>
<dbReference type="Pfam" id="PF01411">
    <property type="entry name" value="tRNA-synt_2c"/>
    <property type="match status" value="1"/>
</dbReference>
<dbReference type="InterPro" id="IPR003156">
    <property type="entry name" value="DHHA1_dom"/>
</dbReference>
<feature type="binding site" evidence="13">
    <location>
        <position position="584"/>
    </location>
    <ligand>
        <name>Zn(2+)</name>
        <dbReference type="ChEBI" id="CHEBI:29105"/>
    </ligand>
</feature>
<comment type="subcellular location">
    <subcellularLocation>
        <location evidence="13">Cytoplasm</location>
    </subcellularLocation>
</comment>
<dbReference type="PROSITE" id="PS50860">
    <property type="entry name" value="AA_TRNA_LIGASE_II_ALA"/>
    <property type="match status" value="1"/>
</dbReference>
<comment type="similarity">
    <text evidence="1 13">Belongs to the class-II aminoacyl-tRNA synthetase family.</text>
</comment>
<dbReference type="SUPFAM" id="SSF50447">
    <property type="entry name" value="Translation proteins"/>
    <property type="match status" value="1"/>
</dbReference>
<dbReference type="GO" id="GO:0005829">
    <property type="term" value="C:cytosol"/>
    <property type="evidence" value="ECO:0007669"/>
    <property type="project" value="TreeGrafter"/>
</dbReference>
<dbReference type="FunFam" id="3.10.310.40:FF:000001">
    <property type="entry name" value="Alanine--tRNA ligase"/>
    <property type="match status" value="1"/>
</dbReference>
<evidence type="ECO:0000256" key="2">
    <source>
        <dbReference type="ARBA" id="ARBA00022555"/>
    </source>
</evidence>
<dbReference type="Gene3D" id="3.30.980.10">
    <property type="entry name" value="Threonyl-trna Synthetase, Chain A, domain 2"/>
    <property type="match status" value="1"/>
</dbReference>
<feature type="coiled-coil region" evidence="14">
    <location>
        <begin position="753"/>
        <end position="780"/>
    </location>
</feature>
<gene>
    <name evidence="13" type="primary">alaS</name>
    <name evidence="16" type="ORF">DQP58_10420</name>
</gene>
<keyword evidence="8 13" id="KW-0694">RNA-binding</keyword>
<dbReference type="GO" id="GO:0004813">
    <property type="term" value="F:alanine-tRNA ligase activity"/>
    <property type="evidence" value="ECO:0007669"/>
    <property type="project" value="UniProtKB-UniRule"/>
</dbReference>
<dbReference type="InterPro" id="IPR018162">
    <property type="entry name" value="Ala-tRNA-ligase_IIc_anticod-bd"/>
</dbReference>
<dbReference type="GO" id="GO:0008270">
    <property type="term" value="F:zinc ion binding"/>
    <property type="evidence" value="ECO:0007669"/>
    <property type="project" value="UniProtKB-UniRule"/>
</dbReference>
<keyword evidence="2 13" id="KW-0820">tRNA-binding</keyword>
<feature type="binding site" evidence="13">
    <location>
        <position position="588"/>
    </location>
    <ligand>
        <name>Zn(2+)</name>
        <dbReference type="ChEBI" id="CHEBI:29105"/>
    </ligand>
</feature>
<evidence type="ECO:0000313" key="17">
    <source>
        <dbReference type="Proteomes" id="UP000250347"/>
    </source>
</evidence>
<evidence type="ECO:0000256" key="14">
    <source>
        <dbReference type="SAM" id="Coils"/>
    </source>
</evidence>
<dbReference type="InterPro" id="IPR018164">
    <property type="entry name" value="Ala-tRNA-synth_IIc_N"/>
</dbReference>
<sequence length="904" mass="97510">MQTHEIRKRFLDHFVKAGHTEVPSASVILDDPNLLFVNAGMVQFVPYFLGARTPEYSTATSIQKCIRTPDIDEVGITTRHNTFFQMAGNFSFGDYFKRRAIELAWTLLTNSVEQGGYGLDPERIWTTVFFDDDEAVQLWQEIAGLPSDRIQRRGMEDNYWSMGIPGPCGPSSEIYYDRGPEFGIEGGPIANEDRYIEIWNLVFMQNERGEGTGKADFEILGPLPRKNIDTGMGVERVAFILQGVHNVYETDLLRPVIDTAAARAPRGYDPDDEQGNHANNVRYRIIADHSRTAAILIGDGVTPGNDGRGYVLRRLLRRVIRSARLLDIEGPIVGDLMATVRDAMGPSYPELVADFDRIRRIAVAEETAFNRTLAAGSKLFDEVAGTTKSSGAKAISGSDAFTLHDTYGFPIELTLEMAAEAGLRVDEAGFRELMAEQRRRAKADAAARKHAHADLTAYRELVDAGPTEFTGFDELTSEARILGIFVDGKRVPVVTHGTEGADRVELVLDRTPLYAEAGGQIADEGTISGTGAGETARAAVTDVQKIAKTLWVHRVNVESGEFVEGDTVVAAVDPQWRRGATQGHSGTHMVHAALRQVLGPNAVQAGSLNRPGYLRFDFNWQGPLSEEQRTQVEEVTNQAVQADFEVHTFTEQLEKAKAMGAMAMFGEAYPDEVRVVEIGGPFSLELCGGTHVHNSAQIGPVTILGESSVGSGVRRVEAYVGLESFRHLAKERALMAGLASSLKVPSDEVPARVANLVERLKAAEKELERARLAGARAAATNAAAGAERIGNVRVVAQRMSGGMTAGDLRSLVGDIRGKLGSDPAVVALIAEGEGGSVPYAVAANPAAQDLGLRANDLVKQLAATVDGRGGGKADLAQGSGKDPAGIDAALDAVRSEIAVIARVD</sequence>
<dbReference type="GO" id="GO:0006419">
    <property type="term" value="P:alanyl-tRNA aminoacylation"/>
    <property type="evidence" value="ECO:0007669"/>
    <property type="project" value="UniProtKB-UniRule"/>
</dbReference>
<dbReference type="Pfam" id="PF02272">
    <property type="entry name" value="DHHA1"/>
    <property type="match status" value="1"/>
</dbReference>
<dbReference type="InterPro" id="IPR009000">
    <property type="entry name" value="Transl_B-barrel_sf"/>
</dbReference>
<dbReference type="Gene3D" id="6.10.250.550">
    <property type="match status" value="1"/>
</dbReference>
<dbReference type="SUPFAM" id="SSF101353">
    <property type="entry name" value="Putative anticodon-binding domain of alanyl-tRNA synthetase (AlaRS)"/>
    <property type="match status" value="1"/>
</dbReference>